<gene>
    <name evidence="2" type="ORF">CWM47_09145</name>
</gene>
<dbReference type="OrthoDB" id="1118734at2"/>
<name>A0A2K8YWJ4_9BACT</name>
<evidence type="ECO:0000313" key="2">
    <source>
        <dbReference type="EMBL" id="AUD01969.1"/>
    </source>
</evidence>
<feature type="chain" id="PRO_5014720138" evidence="1">
    <location>
        <begin position="25"/>
        <end position="261"/>
    </location>
</feature>
<feature type="signal peptide" evidence="1">
    <location>
        <begin position="1"/>
        <end position="24"/>
    </location>
</feature>
<dbReference type="InterPro" id="IPR019619">
    <property type="entry name" value="DUF2490"/>
</dbReference>
<dbReference type="Proteomes" id="UP000232883">
    <property type="component" value="Chromosome"/>
</dbReference>
<dbReference type="KEGG" id="spir:CWM47_09145"/>
<proteinExistence type="predicted"/>
<dbReference type="RefSeq" id="WP_100987689.1">
    <property type="nucleotide sequence ID" value="NZ_CP025096.1"/>
</dbReference>
<accession>A0A2K8YWJ4</accession>
<organism evidence="2 3">
    <name type="scientific">Spirosoma pollinicola</name>
    <dbReference type="NCBI Taxonomy" id="2057025"/>
    <lineage>
        <taxon>Bacteria</taxon>
        <taxon>Pseudomonadati</taxon>
        <taxon>Bacteroidota</taxon>
        <taxon>Cytophagia</taxon>
        <taxon>Cytophagales</taxon>
        <taxon>Cytophagaceae</taxon>
        <taxon>Spirosoma</taxon>
    </lineage>
</organism>
<sequence length="261" mass="30220">MIRLLFTLSLVNILLVGTFSRSVAQTSLTPSTTWGSWMTGTIQLPAGKRKWGGFAELQARSNGVFNQFFYFDVKSGITYEIDRTLSLMVAGAQVSTYDYKALADGPLNTETRLWEQLTLNQFVSRIKFEHRYRIEQRWFNFRNGTMPYRNRIRYRFNTLLPLNNYTITNKTAFLSIYDEIFVNPIGPVFERNRIYAGVGYQFDNQWILQVGWMNQTNYDAATFDKGIFTPELATGKNNLIIGLTYRLKRKNAAEKLPTQSD</sequence>
<evidence type="ECO:0000256" key="1">
    <source>
        <dbReference type="SAM" id="SignalP"/>
    </source>
</evidence>
<dbReference type="Pfam" id="PF10677">
    <property type="entry name" value="DUF2490"/>
    <property type="match status" value="1"/>
</dbReference>
<keyword evidence="3" id="KW-1185">Reference proteome</keyword>
<reference evidence="2 3" key="1">
    <citation type="submission" date="2017-11" db="EMBL/GenBank/DDBJ databases">
        <title>Taxonomic description and genome sequences of Spirosoma HA7 sp. nov., isolated from pollen microhabitat of Corylus avellana.</title>
        <authorList>
            <person name="Ambika Manirajan B."/>
            <person name="Suarez C."/>
            <person name="Ratering S."/>
            <person name="Geissler-Plaum R."/>
            <person name="Cardinale M."/>
            <person name="Sylvia S."/>
        </authorList>
    </citation>
    <scope>NUCLEOTIDE SEQUENCE [LARGE SCALE GENOMIC DNA]</scope>
    <source>
        <strain evidence="2 3">HA7</strain>
    </source>
</reference>
<keyword evidence="1" id="KW-0732">Signal</keyword>
<evidence type="ECO:0000313" key="3">
    <source>
        <dbReference type="Proteomes" id="UP000232883"/>
    </source>
</evidence>
<dbReference type="AlphaFoldDB" id="A0A2K8YWJ4"/>
<dbReference type="EMBL" id="CP025096">
    <property type="protein sequence ID" value="AUD01969.1"/>
    <property type="molecule type" value="Genomic_DNA"/>
</dbReference>
<protein>
    <submittedName>
        <fullName evidence="2">DUF2490 domain-containing protein</fullName>
    </submittedName>
</protein>